<keyword evidence="2" id="KW-1185">Reference proteome</keyword>
<dbReference type="EMBL" id="JAKMXF010000337">
    <property type="protein sequence ID" value="KAI6647810.1"/>
    <property type="molecule type" value="Genomic_DNA"/>
</dbReference>
<protein>
    <submittedName>
        <fullName evidence="1">Protein RMD5-like protein A</fullName>
    </submittedName>
</protein>
<organism evidence="1 2">
    <name type="scientific">Oopsacas minuta</name>
    <dbReference type="NCBI Taxonomy" id="111878"/>
    <lineage>
        <taxon>Eukaryota</taxon>
        <taxon>Metazoa</taxon>
        <taxon>Porifera</taxon>
        <taxon>Hexactinellida</taxon>
        <taxon>Hexasterophora</taxon>
        <taxon>Lyssacinosida</taxon>
        <taxon>Leucopsacidae</taxon>
        <taxon>Oopsacas</taxon>
    </lineage>
</organism>
<comment type="caution">
    <text evidence="1">The sequence shown here is derived from an EMBL/GenBank/DDBJ whole genome shotgun (WGS) entry which is preliminary data.</text>
</comment>
<dbReference type="AlphaFoldDB" id="A0AAV7JHB0"/>
<dbReference type="Proteomes" id="UP001165289">
    <property type="component" value="Unassembled WGS sequence"/>
</dbReference>
<evidence type="ECO:0000313" key="1">
    <source>
        <dbReference type="EMBL" id="KAI6647810.1"/>
    </source>
</evidence>
<reference evidence="1 2" key="1">
    <citation type="journal article" date="2023" name="BMC Biol.">
        <title>The compact genome of the sponge Oopsacas minuta (Hexactinellida) is lacking key metazoan core genes.</title>
        <authorList>
            <person name="Santini S."/>
            <person name="Schenkelaars Q."/>
            <person name="Jourda C."/>
            <person name="Duchesne M."/>
            <person name="Belahbib H."/>
            <person name="Rocher C."/>
            <person name="Selva M."/>
            <person name="Riesgo A."/>
            <person name="Vervoort M."/>
            <person name="Leys S.P."/>
            <person name="Kodjabachian L."/>
            <person name="Le Bivic A."/>
            <person name="Borchiellini C."/>
            <person name="Claverie J.M."/>
            <person name="Renard E."/>
        </authorList>
    </citation>
    <scope>NUCLEOTIDE SEQUENCE [LARGE SCALE GENOMIC DNA]</scope>
    <source>
        <strain evidence="1">SPO-2</strain>
    </source>
</reference>
<gene>
    <name evidence="1" type="ORF">LOD99_8525</name>
</gene>
<sequence>MDSYQNHIREMDKIQKNYTAFLNLLKRNFNLMTSSLTQIQSNLFVYGNGISDHIDSFSSLQLLVKESTTVISSEHRNIHPSVSKIGKVVEKHFVQDVSDLLSLGFLQTNAKFISLSEAIQHYLLRHGFKDSLQFMSFETGVFPEKEQVELYIFVFSFLLNPELFYNVYNH</sequence>
<proteinExistence type="predicted"/>
<name>A0AAV7JHB0_9METZ</name>
<evidence type="ECO:0000313" key="2">
    <source>
        <dbReference type="Proteomes" id="UP001165289"/>
    </source>
</evidence>
<accession>A0AAV7JHB0</accession>